<reference evidence="7 8" key="1">
    <citation type="submission" date="2014-06" db="EMBL/GenBank/DDBJ databases">
        <authorList>
            <person name="Swart Estienne"/>
        </authorList>
    </citation>
    <scope>NUCLEOTIDE SEQUENCE [LARGE SCALE GENOMIC DNA]</scope>
    <source>
        <strain evidence="7 8">130c</strain>
    </source>
</reference>
<dbReference type="Pfam" id="PF03133">
    <property type="entry name" value="TTL"/>
    <property type="match status" value="1"/>
</dbReference>
<dbReference type="GO" id="GO:0000226">
    <property type="term" value="P:microtubule cytoskeleton organization"/>
    <property type="evidence" value="ECO:0007669"/>
    <property type="project" value="TreeGrafter"/>
</dbReference>
<dbReference type="GO" id="GO:0036064">
    <property type="term" value="C:ciliary basal body"/>
    <property type="evidence" value="ECO:0007669"/>
    <property type="project" value="TreeGrafter"/>
</dbReference>
<dbReference type="PROSITE" id="PS51221">
    <property type="entry name" value="TTL"/>
    <property type="match status" value="1"/>
</dbReference>
<feature type="compositionally biased region" description="Basic and acidic residues" evidence="6">
    <location>
        <begin position="47"/>
        <end position="56"/>
    </location>
</feature>
<proteinExistence type="predicted"/>
<evidence type="ECO:0000256" key="5">
    <source>
        <dbReference type="ARBA" id="ARBA00049274"/>
    </source>
</evidence>
<accession>A0A078ABZ5</accession>
<dbReference type="PANTHER" id="PTHR12241:SF145">
    <property type="entry name" value="TUBULIN POLYGLUTAMYLASE TTLL5"/>
    <property type="match status" value="1"/>
</dbReference>
<feature type="compositionally biased region" description="Polar residues" evidence="6">
    <location>
        <begin position="58"/>
        <end position="70"/>
    </location>
</feature>
<name>A0A078ABZ5_STYLE</name>
<keyword evidence="2" id="KW-0547">Nucleotide-binding</keyword>
<evidence type="ECO:0000313" key="8">
    <source>
        <dbReference type="Proteomes" id="UP000039865"/>
    </source>
</evidence>
<evidence type="ECO:0000256" key="3">
    <source>
        <dbReference type="ARBA" id="ARBA00022840"/>
    </source>
</evidence>
<gene>
    <name evidence="7" type="primary">Contig14630.g15584</name>
    <name evidence="7" type="ORF">STYLEM_8807</name>
</gene>
<keyword evidence="8" id="KW-1185">Reference proteome</keyword>
<sequence length="1026" mass="118928">MRSSNNNDIMETSTSTYTKPLSGSSTQMKKRAEMKQQQEFSTSSTFNDKDNADKNKNYTQNNYGNISPSAEETEAQADDINPVSKGSISKEQTDIKNQDAFFEDSQITGLSKKPNFSVVCMLPSKQPRAINNMMNLNKDKKHQIIEQQTLERILQVQKDYMQNKSGPYYMSGNSHKQYRTTLQLDKIGLCGIPSLWMQKEELFREKHMTSEVFNERERIDKVLRILQIHKKYENEKYFGGQGIYKRGVQALTQVQGCQSFLNQDFVVFSTDILIQKQKGLNKDDKITSLVKDEGQITINGDNQQQTQVFPQIRNFDNPEQFLFKILQAEAKLVRMILESHGFLHTESNDWNILWTCTSSQQKTFMYENLNENQKINHFVNSSELTRKDRLCFNVGKMQMKFGRNHFDFLPETYILPDEFSEFYKTFNSVPKDSSDKNLWIVKPSSSSQGKGIFMIDDISEVPLNESLVISKYIGNPLLINGLKFDLRLYVLVTSFDPLKIYIYNEGLVRFASEPYDISNTKQNVFAHLTNYSINKKSENFIQNKNIAQRDFGNKWSLSALQSHLQKLGIEMKIVWERIYDSVIKSLLSIEHHAYNQLKKIQNVNNTQNKSNSFDLFGFDIILDSELKPWILEVNLSPSLAFDSPLDFHIKSNLIVDALNIVGIKKFTRRRDFMGKQLKVKTSGNIVNNQQLQQQNNANNDPKKRYQSALNISQLNNHNVNQLNKTDTTGMTIQNKQNLIVDQAILKNQYEGIDIQHVDKLSKISAKHRELLRDHLEEFARNRKNNFTRIYPAPGSSCYDQYFEQPRQLNKLLYKYLYQQNDLQDIINQINKSQQQVQKQLSEPYSDAYLLNNNSSTNSIQKQEKPQAIPQQYQTFKVTTSEVDLQHRQNRSSSMSSIKNLSSSNINIGSPVQLKTPPSEDKSIEEPIMSPLSKKRFEEKRSTTSSKKKEVEQPLTSDKLRTKDLDTDDQVSIEDKVTITGDDILIEYVKRIMLAVKQYSNEITQQTTKKIEQFLQHKVWYSKNQQN</sequence>
<comment type="catalytic activity">
    <reaction evidence="5">
        <text>L-glutamyl-[protein] + L-glutamate + ATP = gamma-L-glutamyl-L-glutamyl-[protein] + ADP + phosphate + H(+)</text>
        <dbReference type="Rhea" id="RHEA:60144"/>
        <dbReference type="Rhea" id="RHEA-COMP:10208"/>
        <dbReference type="Rhea" id="RHEA-COMP:15517"/>
        <dbReference type="ChEBI" id="CHEBI:15378"/>
        <dbReference type="ChEBI" id="CHEBI:29973"/>
        <dbReference type="ChEBI" id="CHEBI:29985"/>
        <dbReference type="ChEBI" id="CHEBI:30616"/>
        <dbReference type="ChEBI" id="CHEBI:43474"/>
        <dbReference type="ChEBI" id="CHEBI:143622"/>
        <dbReference type="ChEBI" id="CHEBI:456216"/>
    </reaction>
    <physiologicalReaction direction="left-to-right" evidence="5">
        <dbReference type="Rhea" id="RHEA:60145"/>
    </physiologicalReaction>
</comment>
<evidence type="ECO:0000256" key="1">
    <source>
        <dbReference type="ARBA" id="ARBA00022598"/>
    </source>
</evidence>
<keyword evidence="1 7" id="KW-0436">Ligase</keyword>
<dbReference type="InParanoid" id="A0A078ABZ5"/>
<dbReference type="GO" id="GO:0015631">
    <property type="term" value="F:tubulin binding"/>
    <property type="evidence" value="ECO:0007669"/>
    <property type="project" value="TreeGrafter"/>
</dbReference>
<evidence type="ECO:0000256" key="4">
    <source>
        <dbReference type="ARBA" id="ARBA00041448"/>
    </source>
</evidence>
<feature type="compositionally biased region" description="Polar residues" evidence="6">
    <location>
        <begin position="1"/>
        <end position="27"/>
    </location>
</feature>
<dbReference type="InterPro" id="IPR004344">
    <property type="entry name" value="TTL/TTLL_fam"/>
</dbReference>
<feature type="compositionally biased region" description="Polar residues" evidence="6">
    <location>
        <begin position="37"/>
        <end position="46"/>
    </location>
</feature>
<dbReference type="Gene3D" id="3.30.470.20">
    <property type="entry name" value="ATP-grasp fold, B domain"/>
    <property type="match status" value="1"/>
</dbReference>
<keyword evidence="3" id="KW-0067">ATP-binding</keyword>
<dbReference type="EMBL" id="CCKQ01008361">
    <property type="protein sequence ID" value="CDW79815.1"/>
    <property type="molecule type" value="Genomic_DNA"/>
</dbReference>
<protein>
    <recommendedName>
        <fullName evidence="4">Tubulin--tyrosine ligase-like protein 5</fullName>
    </recommendedName>
</protein>
<dbReference type="Proteomes" id="UP000039865">
    <property type="component" value="Unassembled WGS sequence"/>
</dbReference>
<dbReference type="GO" id="GO:0005524">
    <property type="term" value="F:ATP binding"/>
    <property type="evidence" value="ECO:0007669"/>
    <property type="project" value="UniProtKB-KW"/>
</dbReference>
<feature type="region of interest" description="Disordered" evidence="6">
    <location>
        <begin position="880"/>
        <end position="955"/>
    </location>
</feature>
<dbReference type="PANTHER" id="PTHR12241">
    <property type="entry name" value="TUBULIN POLYGLUTAMYLASE"/>
    <property type="match status" value="1"/>
</dbReference>
<feature type="region of interest" description="Disordered" evidence="6">
    <location>
        <begin position="1"/>
        <end position="92"/>
    </location>
</feature>
<feature type="compositionally biased region" description="Low complexity" evidence="6">
    <location>
        <begin position="891"/>
        <end position="909"/>
    </location>
</feature>
<dbReference type="GO" id="GO:0070740">
    <property type="term" value="F:tubulin-glutamic acid ligase activity"/>
    <property type="evidence" value="ECO:0007669"/>
    <property type="project" value="TreeGrafter"/>
</dbReference>
<dbReference type="AlphaFoldDB" id="A0A078ABZ5"/>
<evidence type="ECO:0000313" key="7">
    <source>
        <dbReference type="EMBL" id="CDW79815.1"/>
    </source>
</evidence>
<feature type="compositionally biased region" description="Basic and acidic residues" evidence="6">
    <location>
        <begin position="934"/>
        <end position="955"/>
    </location>
</feature>
<evidence type="ECO:0000256" key="2">
    <source>
        <dbReference type="ARBA" id="ARBA00022741"/>
    </source>
</evidence>
<organism evidence="7 8">
    <name type="scientific">Stylonychia lemnae</name>
    <name type="common">Ciliate</name>
    <dbReference type="NCBI Taxonomy" id="5949"/>
    <lineage>
        <taxon>Eukaryota</taxon>
        <taxon>Sar</taxon>
        <taxon>Alveolata</taxon>
        <taxon>Ciliophora</taxon>
        <taxon>Intramacronucleata</taxon>
        <taxon>Spirotrichea</taxon>
        <taxon>Stichotrichia</taxon>
        <taxon>Sporadotrichida</taxon>
        <taxon>Oxytrichidae</taxon>
        <taxon>Stylonychinae</taxon>
        <taxon>Stylonychia</taxon>
    </lineage>
</organism>
<dbReference type="OrthoDB" id="429138at2759"/>
<dbReference type="SUPFAM" id="SSF56059">
    <property type="entry name" value="Glutathione synthetase ATP-binding domain-like"/>
    <property type="match status" value="1"/>
</dbReference>
<evidence type="ECO:0000256" key="6">
    <source>
        <dbReference type="SAM" id="MobiDB-lite"/>
    </source>
</evidence>